<feature type="repeat" description="WD" evidence="5">
    <location>
        <begin position="197"/>
        <end position="238"/>
    </location>
</feature>
<dbReference type="GO" id="GO:0032040">
    <property type="term" value="C:small-subunit processome"/>
    <property type="evidence" value="ECO:0007669"/>
    <property type="project" value="TreeGrafter"/>
</dbReference>
<feature type="repeat" description="WD" evidence="5">
    <location>
        <begin position="371"/>
        <end position="403"/>
    </location>
</feature>
<dbReference type="SMART" id="SM00320">
    <property type="entry name" value="WD40"/>
    <property type="match status" value="7"/>
</dbReference>
<feature type="repeat" description="WD" evidence="5">
    <location>
        <begin position="239"/>
        <end position="280"/>
    </location>
</feature>
<name>A0A482XEH3_LAOST</name>
<dbReference type="Gene3D" id="2.130.10.10">
    <property type="entry name" value="YVTN repeat-like/Quinoprotein amine dehydrogenase"/>
    <property type="match status" value="1"/>
</dbReference>
<dbReference type="SMR" id="A0A482XEH3"/>
<comment type="subcellular location">
    <subcellularLocation>
        <location evidence="1">Nucleus</location>
    </subcellularLocation>
</comment>
<dbReference type="PANTHER" id="PTHR19865:SF0">
    <property type="entry name" value="U3 SMALL NUCLEOLAR RNA-INTERACTING PROTEIN 2"/>
    <property type="match status" value="1"/>
</dbReference>
<evidence type="ECO:0000256" key="3">
    <source>
        <dbReference type="ARBA" id="ARBA00022737"/>
    </source>
</evidence>
<keyword evidence="2 5" id="KW-0853">WD repeat</keyword>
<sequence>MSSFFIRKSNSVKSASKSGAGGRKKKLGKQKPSNSKAKKSKTNFEDEEISSDEFSDVHSENDIDEREGVEDVETAQEAKLRLAYSYLEEIEKEEKERLERQEIDKEVIASRLKDEVLAKAGKLRRKIGDLLETVTETNIAVLHNKKHKLSVTCVVVSNDCKHIYSASKDATIIKWDISKKAKVNVIYSCHKLKSKSAKVHDAAILSLAISADNQFLASGDVESVIHIWQPETMNHLHTFKYHSGAITGLAICQESNSLYSASADRSVKVFNLDEMMYVETLIGHQSSVTSIDVLCKNRTISTGGTDNSVRVWKIQEESQLIYNGSGRSIDVVKRLDDDHFVTGGEDGIVGVWGILKKKPTHTILNSHEKDGSGEPNWVTSVATLTSSDVFATGSSDGFIKVWKCEDKYRKSKLLFTIAVKGFINSMAFSLDDRYLVVGVGQEHKLGRWQRIKEARNSVVLIELKKRKETVLPVNGES</sequence>
<evidence type="ECO:0000256" key="6">
    <source>
        <dbReference type="SAM" id="MobiDB-lite"/>
    </source>
</evidence>
<dbReference type="PRINTS" id="PR00320">
    <property type="entry name" value="GPROTEINBRPT"/>
</dbReference>
<evidence type="ECO:0000256" key="2">
    <source>
        <dbReference type="ARBA" id="ARBA00022574"/>
    </source>
</evidence>
<protein>
    <submittedName>
        <fullName evidence="7">Uncharacterized protein</fullName>
    </submittedName>
</protein>
<dbReference type="InterPro" id="IPR039241">
    <property type="entry name" value="Rrp9-like"/>
</dbReference>
<dbReference type="GO" id="GO:0034511">
    <property type="term" value="F:U3 snoRNA binding"/>
    <property type="evidence" value="ECO:0007669"/>
    <property type="project" value="InterPro"/>
</dbReference>
<dbReference type="Pfam" id="PF00400">
    <property type="entry name" value="WD40"/>
    <property type="match status" value="5"/>
</dbReference>
<proteinExistence type="predicted"/>
<dbReference type="InParanoid" id="A0A482XEH3"/>
<dbReference type="InterPro" id="IPR001680">
    <property type="entry name" value="WD40_rpt"/>
</dbReference>
<keyword evidence="8" id="KW-1185">Reference proteome</keyword>
<dbReference type="InterPro" id="IPR036322">
    <property type="entry name" value="WD40_repeat_dom_sf"/>
</dbReference>
<evidence type="ECO:0000256" key="4">
    <source>
        <dbReference type="ARBA" id="ARBA00023242"/>
    </source>
</evidence>
<feature type="repeat" description="WD" evidence="5">
    <location>
        <begin position="144"/>
        <end position="185"/>
    </location>
</feature>
<dbReference type="CDD" id="cd00200">
    <property type="entry name" value="WD40"/>
    <property type="match status" value="1"/>
</dbReference>
<accession>A0A482XEH3</accession>
<reference evidence="7 8" key="1">
    <citation type="journal article" date="2017" name="Gigascience">
        <title>Genome sequence of the small brown planthopper, Laodelphax striatellus.</title>
        <authorList>
            <person name="Zhu J."/>
            <person name="Jiang F."/>
            <person name="Wang X."/>
            <person name="Yang P."/>
            <person name="Bao Y."/>
            <person name="Zhao W."/>
            <person name="Wang W."/>
            <person name="Lu H."/>
            <person name="Wang Q."/>
            <person name="Cui N."/>
            <person name="Li J."/>
            <person name="Chen X."/>
            <person name="Luo L."/>
            <person name="Yu J."/>
            <person name="Kang L."/>
            <person name="Cui F."/>
        </authorList>
    </citation>
    <scope>NUCLEOTIDE SEQUENCE [LARGE SCALE GENOMIC DNA]</scope>
    <source>
        <strain evidence="7">Lst14</strain>
    </source>
</reference>
<dbReference type="FunCoup" id="A0A482XEH3">
    <property type="interactions" value="1511"/>
</dbReference>
<feature type="region of interest" description="Disordered" evidence="6">
    <location>
        <begin position="1"/>
        <end position="71"/>
    </location>
</feature>
<dbReference type="OrthoDB" id="189968at2759"/>
<dbReference type="STRING" id="195883.A0A482XEH3"/>
<dbReference type="PROSITE" id="PS50294">
    <property type="entry name" value="WD_REPEATS_REGION"/>
    <property type="match status" value="1"/>
</dbReference>
<evidence type="ECO:0000256" key="5">
    <source>
        <dbReference type="PROSITE-ProRule" id="PRU00221"/>
    </source>
</evidence>
<dbReference type="PANTHER" id="PTHR19865">
    <property type="entry name" value="U3 SMALL NUCLEOLAR RNA INTERACTING PROTEIN 2"/>
    <property type="match status" value="1"/>
</dbReference>
<dbReference type="FunFam" id="2.130.10.10:FF:000509">
    <property type="entry name" value="U3 small nucleolar RNA-interacting protein"/>
    <property type="match status" value="1"/>
</dbReference>
<keyword evidence="3" id="KW-0677">Repeat</keyword>
<comment type="caution">
    <text evidence="7">The sequence shown here is derived from an EMBL/GenBank/DDBJ whole genome shotgun (WGS) entry which is preliminary data.</text>
</comment>
<gene>
    <name evidence="7" type="ORF">LSTR_LSTR006758</name>
</gene>
<dbReference type="AlphaFoldDB" id="A0A482XEH3"/>
<organism evidence="7 8">
    <name type="scientific">Laodelphax striatellus</name>
    <name type="common">Small brown planthopper</name>
    <name type="synonym">Delphax striatella</name>
    <dbReference type="NCBI Taxonomy" id="195883"/>
    <lineage>
        <taxon>Eukaryota</taxon>
        <taxon>Metazoa</taxon>
        <taxon>Ecdysozoa</taxon>
        <taxon>Arthropoda</taxon>
        <taxon>Hexapoda</taxon>
        <taxon>Insecta</taxon>
        <taxon>Pterygota</taxon>
        <taxon>Neoptera</taxon>
        <taxon>Paraneoptera</taxon>
        <taxon>Hemiptera</taxon>
        <taxon>Auchenorrhyncha</taxon>
        <taxon>Fulgoroidea</taxon>
        <taxon>Delphacidae</taxon>
        <taxon>Criomorphinae</taxon>
        <taxon>Laodelphax</taxon>
    </lineage>
</organism>
<dbReference type="InterPro" id="IPR015943">
    <property type="entry name" value="WD40/YVTN_repeat-like_dom_sf"/>
</dbReference>
<dbReference type="InterPro" id="IPR020472">
    <property type="entry name" value="WD40_PAC1"/>
</dbReference>
<dbReference type="Proteomes" id="UP000291343">
    <property type="component" value="Unassembled WGS sequence"/>
</dbReference>
<dbReference type="EMBL" id="QKKF02011937">
    <property type="protein sequence ID" value="RZF43950.1"/>
    <property type="molecule type" value="Genomic_DNA"/>
</dbReference>
<dbReference type="PROSITE" id="PS50082">
    <property type="entry name" value="WD_REPEATS_2"/>
    <property type="match status" value="5"/>
</dbReference>
<feature type="compositionally biased region" description="Low complexity" evidence="6">
    <location>
        <begin position="8"/>
        <end position="18"/>
    </location>
</feature>
<dbReference type="SUPFAM" id="SSF50978">
    <property type="entry name" value="WD40 repeat-like"/>
    <property type="match status" value="1"/>
</dbReference>
<evidence type="ECO:0000313" key="7">
    <source>
        <dbReference type="EMBL" id="RZF43950.1"/>
    </source>
</evidence>
<feature type="repeat" description="WD" evidence="5">
    <location>
        <begin position="281"/>
        <end position="322"/>
    </location>
</feature>
<keyword evidence="4" id="KW-0539">Nucleus</keyword>
<evidence type="ECO:0000256" key="1">
    <source>
        <dbReference type="ARBA" id="ARBA00004123"/>
    </source>
</evidence>
<feature type="compositionally biased region" description="Acidic residues" evidence="6">
    <location>
        <begin position="45"/>
        <end position="54"/>
    </location>
</feature>
<feature type="compositionally biased region" description="Acidic residues" evidence="6">
    <location>
        <begin position="62"/>
        <end position="71"/>
    </location>
</feature>
<evidence type="ECO:0000313" key="8">
    <source>
        <dbReference type="Proteomes" id="UP000291343"/>
    </source>
</evidence>